<evidence type="ECO:0008006" key="3">
    <source>
        <dbReference type="Google" id="ProtNLM"/>
    </source>
</evidence>
<dbReference type="Pfam" id="PF08907">
    <property type="entry name" value="DUF1853"/>
    <property type="match status" value="1"/>
</dbReference>
<sequence length="262" mass="30936">MLTKRYEGYLNTPCLWQNDEVFNLRQLSIASIYTKIDIQIDNSLRLGKYIERLVSFELKQHAGISILAENIQIQKDKRTLGELDCLLLKDDKPIHLEIIYKFYLYDESVGNNEIAHFIGPNRKDALIEKLTKLKEKQLPLLYSSSCKPYLDTFKAEDFSQQVYFKAQLFLPYTKQNIRLKTLNNACVIGCYITEKDLNDFKHCKFYIPTKKDWLITPHANIAWKNFDDFKIIANGYFKEKFSTLCWVKCKNGSLKKIFLVWW</sequence>
<keyword evidence="2" id="KW-1185">Reference proteome</keyword>
<evidence type="ECO:0000313" key="2">
    <source>
        <dbReference type="Proteomes" id="UP001501496"/>
    </source>
</evidence>
<proteinExistence type="predicted"/>
<dbReference type="EMBL" id="BAABCA010000002">
    <property type="protein sequence ID" value="GAA4232918.1"/>
    <property type="molecule type" value="Genomic_DNA"/>
</dbReference>
<name>A0ABP8C3C3_9FLAO</name>
<dbReference type="Proteomes" id="UP001501496">
    <property type="component" value="Unassembled WGS sequence"/>
</dbReference>
<gene>
    <name evidence="1" type="ORF">GCM10022291_08740</name>
</gene>
<accession>A0ABP8C3C3</accession>
<evidence type="ECO:0000313" key="1">
    <source>
        <dbReference type="EMBL" id="GAA4232918.1"/>
    </source>
</evidence>
<protein>
    <recommendedName>
        <fullName evidence="3">DUF1853 family protein</fullName>
    </recommendedName>
</protein>
<dbReference type="InterPro" id="IPR015003">
    <property type="entry name" value="DUF1853"/>
</dbReference>
<dbReference type="RefSeq" id="WP_344786870.1">
    <property type="nucleotide sequence ID" value="NZ_BAABCA010000002.1"/>
</dbReference>
<reference evidence="2" key="1">
    <citation type="journal article" date="2019" name="Int. J. Syst. Evol. Microbiol.">
        <title>The Global Catalogue of Microorganisms (GCM) 10K type strain sequencing project: providing services to taxonomists for standard genome sequencing and annotation.</title>
        <authorList>
            <consortium name="The Broad Institute Genomics Platform"/>
            <consortium name="The Broad Institute Genome Sequencing Center for Infectious Disease"/>
            <person name="Wu L."/>
            <person name="Ma J."/>
        </authorList>
    </citation>
    <scope>NUCLEOTIDE SEQUENCE [LARGE SCALE GENOMIC DNA]</scope>
    <source>
        <strain evidence="2">JCM 17630</strain>
    </source>
</reference>
<comment type="caution">
    <text evidence="1">The sequence shown here is derived from an EMBL/GenBank/DDBJ whole genome shotgun (WGS) entry which is preliminary data.</text>
</comment>
<organism evidence="1 2">
    <name type="scientific">Postechiella marina</name>
    <dbReference type="NCBI Taxonomy" id="943941"/>
    <lineage>
        <taxon>Bacteria</taxon>
        <taxon>Pseudomonadati</taxon>
        <taxon>Bacteroidota</taxon>
        <taxon>Flavobacteriia</taxon>
        <taxon>Flavobacteriales</taxon>
        <taxon>Flavobacteriaceae</taxon>
        <taxon>Postechiella</taxon>
    </lineage>
</organism>